<keyword evidence="2" id="KW-0472">Membrane</keyword>
<evidence type="ECO:0000256" key="2">
    <source>
        <dbReference type="SAM" id="Phobius"/>
    </source>
</evidence>
<evidence type="ECO:0000313" key="4">
    <source>
        <dbReference type="Proteomes" id="UP000176923"/>
    </source>
</evidence>
<keyword evidence="2" id="KW-1133">Transmembrane helix</keyword>
<evidence type="ECO:0000313" key="3">
    <source>
        <dbReference type="EMBL" id="OGG13272.1"/>
    </source>
</evidence>
<dbReference type="InterPro" id="IPR006059">
    <property type="entry name" value="SBP"/>
</dbReference>
<dbReference type="EMBL" id="MFJL01000038">
    <property type="protein sequence ID" value="OGG13272.1"/>
    <property type="molecule type" value="Genomic_DNA"/>
</dbReference>
<dbReference type="Proteomes" id="UP000176923">
    <property type="component" value="Unassembled WGS sequence"/>
</dbReference>
<sequence length="522" mass="57711">MSEIPDQNSNSSQPIFTGNAPSGSSSYAQTLGVEAPPDPSKQVFQEPSSSGDSPLPPPPFEEDNKKKYIIFGLFGLLFLFIVFLIISFLSSRFKGKTSSGPVTITYWGLWTEKEVMQLLIDDYQKTHPNVIINYQLQDKKLYKERLTAAIDRNEGPDIFRFHNGWGVMIASYLAPVPKTVYSDADFDANFYPVVKEDVNRGGNYYGIPLSIDGLVMFYNDDMLKSGNIPVPTTWGADFEGAAQKLTVREEDKIVTSGAALGLADNIDHFSDILSLMMLQNGTKVSESLLRCYSNQSGKEELLQSTTCGSDTLSYYHKFTENPNSVWNDVFESSLTSFASGKVAIIFAPSWEALNIKALNPNLNFKVAKVPQLVCVEDPCSDVYLASYWLEGVSKNSKNQAEAFDFLKYLTSRDVLQKKYEAEARLRKLFGDAPARRDMADTVGTNEYLKPLISEAPDMKSSLFVSRTIDGESGINARLEKYLKDAVNALNKGVGADTAIQPVDNGLHQVLDGYKAASAATNK</sequence>
<protein>
    <recommendedName>
        <fullName evidence="5">ABC transporter substrate-binding protein</fullName>
    </recommendedName>
</protein>
<dbReference type="STRING" id="1798382.A3D77_05410"/>
<feature type="transmembrane region" description="Helical" evidence="2">
    <location>
        <begin position="68"/>
        <end position="89"/>
    </location>
</feature>
<dbReference type="AlphaFoldDB" id="A0A1F5ZME3"/>
<reference evidence="3 4" key="1">
    <citation type="journal article" date="2016" name="Nat. Commun.">
        <title>Thousands of microbial genomes shed light on interconnected biogeochemical processes in an aquifer system.</title>
        <authorList>
            <person name="Anantharaman K."/>
            <person name="Brown C.T."/>
            <person name="Hug L.A."/>
            <person name="Sharon I."/>
            <person name="Castelle C.J."/>
            <person name="Probst A.J."/>
            <person name="Thomas B.C."/>
            <person name="Singh A."/>
            <person name="Wilkins M.J."/>
            <person name="Karaoz U."/>
            <person name="Brodie E.L."/>
            <person name="Williams K.H."/>
            <person name="Hubbard S.S."/>
            <person name="Banfield J.F."/>
        </authorList>
    </citation>
    <scope>NUCLEOTIDE SEQUENCE [LARGE SCALE GENOMIC DNA]</scope>
</reference>
<name>A0A1F5ZME3_9BACT</name>
<keyword evidence="2" id="KW-0812">Transmembrane</keyword>
<dbReference type="Gene3D" id="3.40.190.10">
    <property type="entry name" value="Periplasmic binding protein-like II"/>
    <property type="match status" value="1"/>
</dbReference>
<evidence type="ECO:0000256" key="1">
    <source>
        <dbReference type="SAM" id="MobiDB-lite"/>
    </source>
</evidence>
<evidence type="ECO:0008006" key="5">
    <source>
        <dbReference type="Google" id="ProtNLM"/>
    </source>
</evidence>
<dbReference type="PANTHER" id="PTHR43649">
    <property type="entry name" value="ARABINOSE-BINDING PROTEIN-RELATED"/>
    <property type="match status" value="1"/>
</dbReference>
<feature type="region of interest" description="Disordered" evidence="1">
    <location>
        <begin position="1"/>
        <end position="59"/>
    </location>
</feature>
<organism evidence="3 4">
    <name type="scientific">Candidatus Gottesmanbacteria bacterium RIFCSPHIGHO2_02_FULL_39_11</name>
    <dbReference type="NCBI Taxonomy" id="1798382"/>
    <lineage>
        <taxon>Bacteria</taxon>
        <taxon>Candidatus Gottesmaniibacteriota</taxon>
    </lineage>
</organism>
<dbReference type="SUPFAM" id="SSF53850">
    <property type="entry name" value="Periplasmic binding protein-like II"/>
    <property type="match status" value="1"/>
</dbReference>
<gene>
    <name evidence="3" type="ORF">A3D77_05410</name>
</gene>
<dbReference type="Pfam" id="PF01547">
    <property type="entry name" value="SBP_bac_1"/>
    <property type="match status" value="1"/>
</dbReference>
<accession>A0A1F5ZME3</accession>
<feature type="compositionally biased region" description="Polar residues" evidence="1">
    <location>
        <begin position="1"/>
        <end position="29"/>
    </location>
</feature>
<proteinExistence type="predicted"/>
<comment type="caution">
    <text evidence="3">The sequence shown here is derived from an EMBL/GenBank/DDBJ whole genome shotgun (WGS) entry which is preliminary data.</text>
</comment>
<dbReference type="InterPro" id="IPR050490">
    <property type="entry name" value="Bact_solute-bd_prot1"/>
</dbReference>